<dbReference type="PATRIC" id="fig|75588.4.peg.4989"/>
<accession>A0A0R2YB24</accession>
<sequence length="867" mass="94043">MPLCSDRVNRLSFGYAKAYACLMLVIYGGLAQGGQYFDPAFLTDTKSKVADLSRFEKVDAVLPGTYRVDVYLNGVFINTRDVLFEPSTQINEGATALAACFTQQEIIDFKINPAAVVGLDSVAPGTCIQLETLISQAQSTLNLEQLRLDLSVPQAMLTFQARGLVPVDEWDNGVNALLVNYNFTGAHTRDSNTTGKDSYFLNLNTGLNVGAWRLRNNSTVSEGNRYNSGGGVNWTTLNSYVQRALPGIKGSLVLGQATTSTTVFNNFGFDGVRLFSDDSMLADSERGFAPVVRGIAGSNAEVTIRQSGNVIYQTYVAAGPFTINDLYPSSTNGDLQVSVTEADGRVNEYSVPFASLPIMQRESQLKYDVVVGTLRGNSYQESPSIVQGTLAWGLPAGLTLYGGLQNAEKYQSYSLGVGQNLGHWGAVSFDVTAANSTLPDHSEHTGYSLRMLYAKTLAISGTNFKLAGYQYSTRGFYNFTDTASKMMERNPTVIAQDGEIYQKPDFADRFNLNYPKRSSAQLNISQPLGGMGSLYVGGNRQTFWNTKEVTDLLQAGYQNTIKGVNYSLSYNYNNGAWIDKPDRIVALNISMPLGDGAWSGKRNSRSRGMYATYGQTVNDEGHTRYNAGVSGTALENNNFSYGMQQSYNDQSHAASSNVNGIYRGPTGNASAAYSYSKENSRLNYGLSGGVVAHADGVTFSQPLGDTNILVKAPLARDVKIANSVGIKTNKQGYAVIPSGMNYRQNRVALDTNSLANNIEIDDPVTYVVPTQGALVRSTFNVRIGVRALMNIFYKGAPVPFGASVTQLDHSNDNIVGTNGQVFLSGLALEGRLNVRWSDGPEGQCTVDYQLDEGSEYKDISKLDAECL</sequence>
<evidence type="ECO:0000256" key="7">
    <source>
        <dbReference type="ARBA" id="ARBA00022729"/>
    </source>
</evidence>
<dbReference type="InterPro" id="IPR025949">
    <property type="entry name" value="PapC-like_C"/>
</dbReference>
<dbReference type="GO" id="GO:0009297">
    <property type="term" value="P:pilus assembly"/>
    <property type="evidence" value="ECO:0007669"/>
    <property type="project" value="InterPro"/>
</dbReference>
<keyword evidence="9 10" id="KW-0998">Cell outer membrane</keyword>
<gene>
    <name evidence="13" type="ORF">TU73_12890</name>
</gene>
<dbReference type="PANTHER" id="PTHR30451">
    <property type="entry name" value="OUTER MEMBRANE USHER PROTEIN"/>
    <property type="match status" value="1"/>
</dbReference>
<evidence type="ECO:0000256" key="3">
    <source>
        <dbReference type="ARBA" id="ARBA00022448"/>
    </source>
</evidence>
<keyword evidence="3 10" id="KW-0813">Transport</keyword>
<dbReference type="Proteomes" id="UP000051446">
    <property type="component" value="Unassembled WGS sequence"/>
</dbReference>
<dbReference type="Gene3D" id="2.60.40.2610">
    <property type="entry name" value="Outer membrane usher protein FimD, plug domain"/>
    <property type="match status" value="1"/>
</dbReference>
<name>A0A0R2YB24_9PSED</name>
<dbReference type="GO" id="GO:0009279">
    <property type="term" value="C:cell outer membrane"/>
    <property type="evidence" value="ECO:0007669"/>
    <property type="project" value="UniProtKB-SubCell"/>
</dbReference>
<dbReference type="InterPro" id="IPR000015">
    <property type="entry name" value="Fimb_usher"/>
</dbReference>
<dbReference type="InterPro" id="IPR025885">
    <property type="entry name" value="PapC_N"/>
</dbReference>
<dbReference type="Pfam" id="PF00577">
    <property type="entry name" value="Usher"/>
    <property type="match status" value="1"/>
</dbReference>
<evidence type="ECO:0000256" key="6">
    <source>
        <dbReference type="ARBA" id="ARBA00022692"/>
    </source>
</evidence>
<dbReference type="Pfam" id="PF13954">
    <property type="entry name" value="PapC_N"/>
    <property type="match status" value="1"/>
</dbReference>
<dbReference type="InterPro" id="IPR042186">
    <property type="entry name" value="FimD_plug_dom"/>
</dbReference>
<dbReference type="GO" id="GO:0015473">
    <property type="term" value="F:fimbrial usher porin activity"/>
    <property type="evidence" value="ECO:0007669"/>
    <property type="project" value="InterPro"/>
</dbReference>
<evidence type="ECO:0000313" key="14">
    <source>
        <dbReference type="Proteomes" id="UP000051446"/>
    </source>
</evidence>
<comment type="similarity">
    <text evidence="2 10">Belongs to the fimbrial export usher family.</text>
</comment>
<evidence type="ECO:0000256" key="5">
    <source>
        <dbReference type="ARBA" id="ARBA00022558"/>
    </source>
</evidence>
<organism evidence="13 14">
    <name type="scientific">Pseudomonas libanensis</name>
    <dbReference type="NCBI Taxonomy" id="75588"/>
    <lineage>
        <taxon>Bacteria</taxon>
        <taxon>Pseudomonadati</taxon>
        <taxon>Pseudomonadota</taxon>
        <taxon>Gammaproteobacteria</taxon>
        <taxon>Pseudomonadales</taxon>
        <taxon>Pseudomonadaceae</taxon>
        <taxon>Pseudomonas</taxon>
    </lineage>
</organism>
<keyword evidence="4" id="KW-1134">Transmembrane beta strand</keyword>
<dbReference type="PANTHER" id="PTHR30451:SF21">
    <property type="entry name" value="FIMBRIAL USHER DOMAIN-CONTAINING PROTEIN YDET-RELATED"/>
    <property type="match status" value="1"/>
</dbReference>
<dbReference type="InterPro" id="IPR043142">
    <property type="entry name" value="PapC-like_C_sf"/>
</dbReference>
<dbReference type="Gene3D" id="2.60.40.2070">
    <property type="match status" value="1"/>
</dbReference>
<evidence type="ECO:0000256" key="10">
    <source>
        <dbReference type="RuleBase" id="RU003884"/>
    </source>
</evidence>
<dbReference type="FunFam" id="2.60.40.3110:FF:000001">
    <property type="entry name" value="Putative fimbrial outer membrane usher"/>
    <property type="match status" value="1"/>
</dbReference>
<keyword evidence="5 10" id="KW-1029">Fimbrium biogenesis</keyword>
<dbReference type="AlphaFoldDB" id="A0A0R2YB24"/>
<dbReference type="InterPro" id="IPR018030">
    <property type="entry name" value="Fimbrial_membr_usher_CS"/>
</dbReference>
<evidence type="ECO:0000259" key="12">
    <source>
        <dbReference type="Pfam" id="PF13954"/>
    </source>
</evidence>
<evidence type="ECO:0000259" key="11">
    <source>
        <dbReference type="Pfam" id="PF13953"/>
    </source>
</evidence>
<dbReference type="Pfam" id="PF13953">
    <property type="entry name" value="PapC_C"/>
    <property type="match status" value="1"/>
</dbReference>
<dbReference type="Gene3D" id="2.60.40.3110">
    <property type="match status" value="1"/>
</dbReference>
<evidence type="ECO:0000256" key="4">
    <source>
        <dbReference type="ARBA" id="ARBA00022452"/>
    </source>
</evidence>
<dbReference type="FunFam" id="2.60.40.2610:FF:000001">
    <property type="entry name" value="Outer membrane fimbrial usher protein"/>
    <property type="match status" value="1"/>
</dbReference>
<feature type="domain" description="PapC-like C-terminal" evidence="11">
    <location>
        <begin position="793"/>
        <end position="852"/>
    </location>
</feature>
<dbReference type="Gene3D" id="3.10.20.410">
    <property type="match status" value="1"/>
</dbReference>
<proteinExistence type="inferred from homology"/>
<dbReference type="InterPro" id="IPR037224">
    <property type="entry name" value="PapC_N_sf"/>
</dbReference>
<comment type="caution">
    <text evidence="13">The sequence shown here is derived from an EMBL/GenBank/DDBJ whole genome shotgun (WGS) entry which is preliminary data.</text>
</comment>
<feature type="domain" description="PapC N-terminal" evidence="12">
    <location>
        <begin position="36"/>
        <end position="184"/>
    </location>
</feature>
<dbReference type="SUPFAM" id="SSF141729">
    <property type="entry name" value="FimD N-terminal domain-like"/>
    <property type="match status" value="1"/>
</dbReference>
<evidence type="ECO:0000313" key="13">
    <source>
        <dbReference type="EMBL" id="KRP45511.1"/>
    </source>
</evidence>
<evidence type="ECO:0000256" key="8">
    <source>
        <dbReference type="ARBA" id="ARBA00023136"/>
    </source>
</evidence>
<reference evidence="13 14" key="1">
    <citation type="submission" date="2015-02" db="EMBL/GenBank/DDBJ databases">
        <title>Pseudomonas helleri sp. nov. and Pseudomonas weihenstephanensis sp. nov., isolated from raw cows milk.</title>
        <authorList>
            <person name="von Neubeck M."/>
            <person name="Huptas C."/>
            <person name="Wenning M."/>
            <person name="Scherer S."/>
        </authorList>
    </citation>
    <scope>NUCLEOTIDE SEQUENCE [LARGE SCALE GENOMIC DNA]</scope>
    <source>
        <strain evidence="13 14">DSM 17149</strain>
    </source>
</reference>
<keyword evidence="7" id="KW-0732">Signal</keyword>
<dbReference type="EMBL" id="JYLH01000007">
    <property type="protein sequence ID" value="KRP45511.1"/>
    <property type="molecule type" value="Genomic_DNA"/>
</dbReference>
<comment type="subcellular location">
    <subcellularLocation>
        <location evidence="1 10">Cell outer membrane</location>
        <topology evidence="1 10">Multi-pass membrane protein</topology>
    </subcellularLocation>
</comment>
<evidence type="ECO:0000256" key="2">
    <source>
        <dbReference type="ARBA" id="ARBA00008064"/>
    </source>
</evidence>
<evidence type="ECO:0000256" key="1">
    <source>
        <dbReference type="ARBA" id="ARBA00004571"/>
    </source>
</evidence>
<protein>
    <recommendedName>
        <fullName evidence="15">Fimbrial protein</fullName>
    </recommendedName>
</protein>
<evidence type="ECO:0008006" key="15">
    <source>
        <dbReference type="Google" id="ProtNLM"/>
    </source>
</evidence>
<dbReference type="PROSITE" id="PS01151">
    <property type="entry name" value="FIMBRIAL_USHER"/>
    <property type="match status" value="1"/>
</dbReference>
<evidence type="ECO:0000256" key="9">
    <source>
        <dbReference type="ARBA" id="ARBA00023237"/>
    </source>
</evidence>
<keyword evidence="6 10" id="KW-0812">Transmembrane</keyword>
<keyword evidence="8 10" id="KW-0472">Membrane</keyword>